<evidence type="ECO:0000313" key="2">
    <source>
        <dbReference type="Proteomes" id="UP000305095"/>
    </source>
</evidence>
<comment type="caution">
    <text evidence="1">The sequence shown here is derived from an EMBL/GenBank/DDBJ whole genome shotgun (WGS) entry which is preliminary data.</text>
</comment>
<evidence type="ECO:0000313" key="1">
    <source>
        <dbReference type="EMBL" id="TKV78006.1"/>
    </source>
</evidence>
<sequence length="79" mass="8906">MSVNRSEEIKVGHTRPIVASVNETMSALKIGRAKLYELLNSGELESYLEGASRKIPWCSIETYVQRRLAEEAKRRGRAA</sequence>
<organism evidence="1 2">
    <name type="scientific">Bradyrhizobium elkanii</name>
    <dbReference type="NCBI Taxonomy" id="29448"/>
    <lineage>
        <taxon>Bacteria</taxon>
        <taxon>Pseudomonadati</taxon>
        <taxon>Pseudomonadota</taxon>
        <taxon>Alphaproteobacteria</taxon>
        <taxon>Hyphomicrobiales</taxon>
        <taxon>Nitrobacteraceae</taxon>
        <taxon>Bradyrhizobium</taxon>
    </lineage>
</organism>
<proteinExistence type="predicted"/>
<dbReference type="AlphaFoldDB" id="A0A4U6S014"/>
<gene>
    <name evidence="1" type="ORF">FDV58_27795</name>
</gene>
<accession>A0A4U6S014</accession>
<reference evidence="1 2" key="1">
    <citation type="submission" date="2019-05" db="EMBL/GenBank/DDBJ databases">
        <title>Draft Genome of Bradyrhizobium elkanii strain SEMIA 938, Used in Commercial Inoculants for Lupinus spp. in Brazil.</title>
        <authorList>
            <person name="Hungria M."/>
            <person name="Delamuta J.R.M."/>
            <person name="Ribeiro R.A."/>
            <person name="Nogueira M.A."/>
        </authorList>
    </citation>
    <scope>NUCLEOTIDE SEQUENCE [LARGE SCALE GENOMIC DNA]</scope>
    <source>
        <strain evidence="1 2">Semia 938</strain>
    </source>
</reference>
<name>A0A4U6S014_BRAEL</name>
<dbReference type="RefSeq" id="WP_137481821.1">
    <property type="nucleotide sequence ID" value="NZ_SZZP01000019.1"/>
</dbReference>
<protein>
    <submittedName>
        <fullName evidence="1">Helix-turn-helix domain-containing protein</fullName>
    </submittedName>
</protein>
<dbReference type="Proteomes" id="UP000305095">
    <property type="component" value="Unassembled WGS sequence"/>
</dbReference>
<dbReference type="EMBL" id="SZZP01000019">
    <property type="protein sequence ID" value="TKV78006.1"/>
    <property type="molecule type" value="Genomic_DNA"/>
</dbReference>